<dbReference type="RefSeq" id="WP_160800096.1">
    <property type="nucleotide sequence ID" value="NZ_WUUL01000002.1"/>
</dbReference>
<dbReference type="EMBL" id="WUUL01000002">
    <property type="protein sequence ID" value="MXQ52817.1"/>
    <property type="molecule type" value="Genomic_DNA"/>
</dbReference>
<sequence length="104" mass="11918">MAKRATSATEATVCFWEEKVQQVLKPKLNSNQLKQFKQQISKIVDEGIRNFGFCRLDWTHESTGAINCVLYEMGVNQTPKHPVLTESTLNLVRIEGVQKPVWQQ</sequence>
<proteinExistence type="predicted"/>
<evidence type="ECO:0000313" key="2">
    <source>
        <dbReference type="Proteomes" id="UP000430692"/>
    </source>
</evidence>
<keyword evidence="2" id="KW-1185">Reference proteome</keyword>
<gene>
    <name evidence="1" type="ORF">GSM42_03535</name>
</gene>
<comment type="caution">
    <text evidence="1">The sequence shown here is derived from an EMBL/GenBank/DDBJ whole genome shotgun (WGS) entry which is preliminary data.</text>
</comment>
<dbReference type="Proteomes" id="UP000430692">
    <property type="component" value="Unassembled WGS sequence"/>
</dbReference>
<dbReference type="AlphaFoldDB" id="A0A6I4VMW8"/>
<accession>A0A6I4VMW8</accession>
<reference evidence="1 2" key="1">
    <citation type="submission" date="2019-12" db="EMBL/GenBank/DDBJ databases">
        <title>Whole-genome analyses of novel actinobacteria.</title>
        <authorList>
            <person name="Sahin N."/>
            <person name="Saygin H."/>
        </authorList>
    </citation>
    <scope>NUCLEOTIDE SEQUENCE [LARGE SCALE GENOMIC DNA]</scope>
    <source>
        <strain evidence="1 2">KC615</strain>
    </source>
</reference>
<protein>
    <submittedName>
        <fullName evidence="1">Uncharacterized protein</fullName>
    </submittedName>
</protein>
<name>A0A6I4VMW8_9BACL</name>
<evidence type="ECO:0000313" key="1">
    <source>
        <dbReference type="EMBL" id="MXQ52817.1"/>
    </source>
</evidence>
<organism evidence="1 2">
    <name type="scientific">Shimazuella alba</name>
    <dbReference type="NCBI Taxonomy" id="2690964"/>
    <lineage>
        <taxon>Bacteria</taxon>
        <taxon>Bacillati</taxon>
        <taxon>Bacillota</taxon>
        <taxon>Bacilli</taxon>
        <taxon>Bacillales</taxon>
        <taxon>Thermoactinomycetaceae</taxon>
        <taxon>Shimazuella</taxon>
    </lineage>
</organism>